<dbReference type="GeneID" id="141454312"/>
<dbReference type="GO" id="GO:0007165">
    <property type="term" value="P:signal transduction"/>
    <property type="evidence" value="ECO:0007669"/>
    <property type="project" value="TreeGrafter"/>
</dbReference>
<dbReference type="GO" id="GO:0005524">
    <property type="term" value="F:ATP binding"/>
    <property type="evidence" value="ECO:0007669"/>
    <property type="project" value="UniProtKB-KW"/>
</dbReference>
<reference evidence="7" key="1">
    <citation type="submission" date="2015-05" db="UniProtKB">
        <authorList>
            <consortium name="EnsemblMetazoa"/>
        </authorList>
    </citation>
    <scope>IDENTIFICATION</scope>
</reference>
<proteinExistence type="inferred from homology"/>
<dbReference type="eggNOG" id="KOG0658">
    <property type="taxonomic scope" value="Eukaryota"/>
</dbReference>
<keyword evidence="4" id="KW-0547">Nucleotide-binding</keyword>
<sequence>MSEPQKGQLFKDDFLEADCRQSIYKIDPKEKMQTTLTFPIVIGGDEVPRVIEMELQDPIRYDGNFFTKQDVILTKEKTRLTVKTNRLLYDQWPTEIILLSEMEPHINVIELINYSKSIHKSRMNIFLEFIGPTLRNLLDEYKDKNQLFPYIHVKTYMVQLLRGLGHLHSYKVCHRSILPEKIVINKEKMLLKITDLDCSVKLPEGKAKFEGCELTHYVAPELLLRACCYDLSIDIWSVGCILGELLNKNTPLISGSTEIEVFHSVKKLLGSPKLDDVKDMGFPEDVFFILIKKKKFSTLRKICSDLRPEDLEFLEELLQYSPMKRPAPLSLLNHKFFLKLRDPTVLYLDDQVLPELFKFTERELEIQPELERICTNHT</sequence>
<dbReference type="InterPro" id="IPR050591">
    <property type="entry name" value="GSK-3"/>
</dbReference>
<accession>T1HUX3</accession>
<dbReference type="GO" id="GO:0005634">
    <property type="term" value="C:nucleus"/>
    <property type="evidence" value="ECO:0007669"/>
    <property type="project" value="TreeGrafter"/>
</dbReference>
<keyword evidence="2" id="KW-0723">Serine/threonine-protein kinase</keyword>
<evidence type="ECO:0000313" key="7">
    <source>
        <dbReference type="EnsemblMetazoa" id="RPRC007843-PA"/>
    </source>
</evidence>
<dbReference type="VEuPathDB" id="VectorBase:RPRC007843"/>
<dbReference type="GO" id="GO:0005737">
    <property type="term" value="C:cytoplasm"/>
    <property type="evidence" value="ECO:0007669"/>
    <property type="project" value="TreeGrafter"/>
</dbReference>
<evidence type="ECO:0000256" key="6">
    <source>
        <dbReference type="ARBA" id="ARBA00022840"/>
    </source>
</evidence>
<dbReference type="PANTHER" id="PTHR24057:SF0">
    <property type="entry name" value="PROTEIN KINASE SHAGGY-RELATED"/>
    <property type="match status" value="1"/>
</dbReference>
<dbReference type="SUPFAM" id="SSF56112">
    <property type="entry name" value="Protein kinase-like (PK-like)"/>
    <property type="match status" value="1"/>
</dbReference>
<keyword evidence="6" id="KW-0067">ATP-binding</keyword>
<dbReference type="EnsemblMetazoa" id="RPRC007843-RA">
    <property type="protein sequence ID" value="RPRC007843-PA"/>
    <property type="gene ID" value="RPRC007843"/>
</dbReference>
<dbReference type="Gene3D" id="3.30.200.20">
    <property type="entry name" value="Phosphorylase Kinase, domain 1"/>
    <property type="match status" value="1"/>
</dbReference>
<dbReference type="Pfam" id="PF00069">
    <property type="entry name" value="Pkinase"/>
    <property type="match status" value="1"/>
</dbReference>
<evidence type="ECO:0000256" key="2">
    <source>
        <dbReference type="ARBA" id="ARBA00022527"/>
    </source>
</evidence>
<evidence type="ECO:0000256" key="3">
    <source>
        <dbReference type="ARBA" id="ARBA00022679"/>
    </source>
</evidence>
<dbReference type="PROSITE" id="PS50011">
    <property type="entry name" value="PROTEIN_KINASE_DOM"/>
    <property type="match status" value="1"/>
</dbReference>
<keyword evidence="8" id="KW-1185">Reference proteome</keyword>
<evidence type="ECO:0000256" key="5">
    <source>
        <dbReference type="ARBA" id="ARBA00022777"/>
    </source>
</evidence>
<dbReference type="AlphaFoldDB" id="T1HUX3"/>
<dbReference type="Gene3D" id="1.10.510.10">
    <property type="entry name" value="Transferase(Phosphotransferase) domain 1"/>
    <property type="match status" value="1"/>
</dbReference>
<name>T1HUX3_RHOPR</name>
<dbReference type="Proteomes" id="UP000015103">
    <property type="component" value="Unassembled WGS sequence"/>
</dbReference>
<keyword evidence="5" id="KW-0418">Kinase</keyword>
<dbReference type="EMBL" id="ACPB03002121">
    <property type="status" value="NOT_ANNOTATED_CDS"/>
    <property type="molecule type" value="Genomic_DNA"/>
</dbReference>
<evidence type="ECO:0000256" key="4">
    <source>
        <dbReference type="ARBA" id="ARBA00022741"/>
    </source>
</evidence>
<dbReference type="HOGENOM" id="CLU_000288_181_20_1"/>
<dbReference type="STRING" id="13249.T1HUX3"/>
<keyword evidence="3" id="KW-0808">Transferase</keyword>
<dbReference type="InParanoid" id="T1HUX3"/>
<evidence type="ECO:0000256" key="1">
    <source>
        <dbReference type="ARBA" id="ARBA00005527"/>
    </source>
</evidence>
<dbReference type="GO" id="GO:0004674">
    <property type="term" value="F:protein serine/threonine kinase activity"/>
    <property type="evidence" value="ECO:0007669"/>
    <property type="project" value="UniProtKB-KW"/>
</dbReference>
<dbReference type="RefSeq" id="XP_073984524.1">
    <property type="nucleotide sequence ID" value="XM_074128423.1"/>
</dbReference>
<dbReference type="RefSeq" id="XP_073984526.1">
    <property type="nucleotide sequence ID" value="XM_074128425.1"/>
</dbReference>
<dbReference type="InterPro" id="IPR000719">
    <property type="entry name" value="Prot_kinase_dom"/>
</dbReference>
<dbReference type="RefSeq" id="XP_073984525.1">
    <property type="nucleotide sequence ID" value="XM_074128424.1"/>
</dbReference>
<protein>
    <submittedName>
        <fullName evidence="7">Protein kinase domain-containing protein</fullName>
    </submittedName>
</protein>
<dbReference type="PANTHER" id="PTHR24057">
    <property type="entry name" value="GLYCOGEN SYNTHASE KINASE-3 ALPHA"/>
    <property type="match status" value="1"/>
</dbReference>
<dbReference type="GO" id="GO:0030154">
    <property type="term" value="P:cell differentiation"/>
    <property type="evidence" value="ECO:0007669"/>
    <property type="project" value="TreeGrafter"/>
</dbReference>
<organism evidence="7 8">
    <name type="scientific">Rhodnius prolixus</name>
    <name type="common">Triatomid bug</name>
    <dbReference type="NCBI Taxonomy" id="13249"/>
    <lineage>
        <taxon>Eukaryota</taxon>
        <taxon>Metazoa</taxon>
        <taxon>Ecdysozoa</taxon>
        <taxon>Arthropoda</taxon>
        <taxon>Hexapoda</taxon>
        <taxon>Insecta</taxon>
        <taxon>Pterygota</taxon>
        <taxon>Neoptera</taxon>
        <taxon>Paraneoptera</taxon>
        <taxon>Hemiptera</taxon>
        <taxon>Heteroptera</taxon>
        <taxon>Panheteroptera</taxon>
        <taxon>Cimicomorpha</taxon>
        <taxon>Reduviidae</taxon>
        <taxon>Triatominae</taxon>
        <taxon>Rhodnius</taxon>
    </lineage>
</organism>
<comment type="similarity">
    <text evidence="1">Belongs to the protein kinase superfamily. CMGC Ser/Thr protein kinase family. GSK-3 subfamily.</text>
</comment>
<dbReference type="SMART" id="SM00220">
    <property type="entry name" value="S_TKc"/>
    <property type="match status" value="1"/>
</dbReference>
<dbReference type="InterPro" id="IPR011009">
    <property type="entry name" value="Kinase-like_dom_sf"/>
</dbReference>
<evidence type="ECO:0000313" key="8">
    <source>
        <dbReference type="Proteomes" id="UP000015103"/>
    </source>
</evidence>